<protein>
    <submittedName>
        <fullName evidence="1">Uncharacterized protein</fullName>
    </submittedName>
</protein>
<dbReference type="EMBL" id="BQNB010019223">
    <property type="protein sequence ID" value="GJT83026.1"/>
    <property type="molecule type" value="Genomic_DNA"/>
</dbReference>
<organism evidence="1 2">
    <name type="scientific">Tanacetum coccineum</name>
    <dbReference type="NCBI Taxonomy" id="301880"/>
    <lineage>
        <taxon>Eukaryota</taxon>
        <taxon>Viridiplantae</taxon>
        <taxon>Streptophyta</taxon>
        <taxon>Embryophyta</taxon>
        <taxon>Tracheophyta</taxon>
        <taxon>Spermatophyta</taxon>
        <taxon>Magnoliopsida</taxon>
        <taxon>eudicotyledons</taxon>
        <taxon>Gunneridae</taxon>
        <taxon>Pentapetalae</taxon>
        <taxon>asterids</taxon>
        <taxon>campanulids</taxon>
        <taxon>Asterales</taxon>
        <taxon>Asteraceae</taxon>
        <taxon>Asteroideae</taxon>
        <taxon>Anthemideae</taxon>
        <taxon>Anthemidinae</taxon>
        <taxon>Tanacetum</taxon>
    </lineage>
</organism>
<proteinExistence type="predicted"/>
<keyword evidence="2" id="KW-1185">Reference proteome</keyword>
<evidence type="ECO:0000313" key="2">
    <source>
        <dbReference type="Proteomes" id="UP001151760"/>
    </source>
</evidence>
<comment type="caution">
    <text evidence="1">The sequence shown here is derived from an EMBL/GenBank/DDBJ whole genome shotgun (WGS) entry which is preliminary data.</text>
</comment>
<sequence length="90" mass="10154">MAIVCRCKIGRYASSNTYLEKFDLGKIWIPKVVDLSGYSSYALEIRKEQNSIDGDLLKETSVCIRTIQKLLNGLIDYEEGDEKDPYSAAV</sequence>
<dbReference type="Proteomes" id="UP001151760">
    <property type="component" value="Unassembled WGS sequence"/>
</dbReference>
<reference evidence="1" key="2">
    <citation type="submission" date="2022-01" db="EMBL/GenBank/DDBJ databases">
        <authorList>
            <person name="Yamashiro T."/>
            <person name="Shiraishi A."/>
            <person name="Satake H."/>
            <person name="Nakayama K."/>
        </authorList>
    </citation>
    <scope>NUCLEOTIDE SEQUENCE</scope>
</reference>
<accession>A0ABQ5H5E6</accession>
<name>A0ABQ5H5E6_9ASTR</name>
<evidence type="ECO:0000313" key="1">
    <source>
        <dbReference type="EMBL" id="GJT83026.1"/>
    </source>
</evidence>
<gene>
    <name evidence="1" type="ORF">Tco_1057368</name>
</gene>
<reference evidence="1" key="1">
    <citation type="journal article" date="2022" name="Int. J. Mol. Sci.">
        <title>Draft Genome of Tanacetum Coccineum: Genomic Comparison of Closely Related Tanacetum-Family Plants.</title>
        <authorList>
            <person name="Yamashiro T."/>
            <person name="Shiraishi A."/>
            <person name="Nakayama K."/>
            <person name="Satake H."/>
        </authorList>
    </citation>
    <scope>NUCLEOTIDE SEQUENCE</scope>
</reference>